<dbReference type="Pfam" id="PF00902">
    <property type="entry name" value="TatC"/>
    <property type="match status" value="1"/>
</dbReference>
<feature type="transmembrane region" description="Helical" evidence="7">
    <location>
        <begin position="126"/>
        <end position="148"/>
    </location>
</feature>
<comment type="subunit">
    <text evidence="7">The Tat system comprises two distinct complexes: a TatABC complex, containing multiple copies of TatA, TatB and TatC subunits, and a separate TatA complex, containing only TatA subunits. Substrates initially bind to the TatABC complex, which probably triggers association of the separate TatA complex to form the active translocon.</text>
</comment>
<feature type="transmembrane region" description="Helical" evidence="7">
    <location>
        <begin position="37"/>
        <end position="55"/>
    </location>
</feature>
<keyword evidence="7" id="KW-0813">Transport</keyword>
<keyword evidence="4 7" id="KW-1133">Transmembrane helix</keyword>
<sequence length="284" mass="31442">MSEVEEVARRTRRRRRRDNPTGEMPLREHLTELRNRVVKAGVAVLLGMVVGFLIYQPVMAELFRPVNELSRDGRISAIAYDTVASPFDLMLKVSLFIGLIVSSPVWLYQIWAFIVPGLKKAEKKYALGFIAAAVPLFLLGMGLGWLVMPQAVQFFVGFTPEGGATLPTASVYISFVTRLYLAFGVAMVLPVLLVGLNMLGVLPGRTIVKHWRITVFLIMLIAAIAAPGADAISMVYMAVPLVLLFGVAIALCLWGDRRRARRAVRREQDIETELASGPKPLHEI</sequence>
<dbReference type="PANTHER" id="PTHR30371:SF0">
    <property type="entry name" value="SEC-INDEPENDENT PROTEIN TRANSLOCASE PROTEIN TATC, CHLOROPLASTIC-RELATED"/>
    <property type="match status" value="1"/>
</dbReference>
<evidence type="ECO:0000256" key="1">
    <source>
        <dbReference type="ARBA" id="ARBA00004141"/>
    </source>
</evidence>
<keyword evidence="2 7" id="KW-0812">Transmembrane</keyword>
<name>A0A7W9MZW9_9MICC</name>
<keyword evidence="3 7" id="KW-0653">Protein transport</keyword>
<keyword evidence="5 7" id="KW-0811">Translocation</keyword>
<keyword evidence="6 7" id="KW-0472">Membrane</keyword>
<dbReference type="PRINTS" id="PR01840">
    <property type="entry name" value="TATCFAMILY"/>
</dbReference>
<evidence type="ECO:0000313" key="9">
    <source>
        <dbReference type="EMBL" id="MBB5848113.1"/>
    </source>
</evidence>
<comment type="similarity">
    <text evidence="7">Belongs to the TatC family.</text>
</comment>
<evidence type="ECO:0000256" key="4">
    <source>
        <dbReference type="ARBA" id="ARBA00022989"/>
    </source>
</evidence>
<evidence type="ECO:0000256" key="7">
    <source>
        <dbReference type="HAMAP-Rule" id="MF_00902"/>
    </source>
</evidence>
<reference evidence="9 10" key="1">
    <citation type="submission" date="2020-08" db="EMBL/GenBank/DDBJ databases">
        <title>Sequencing the genomes of 1000 actinobacteria strains.</title>
        <authorList>
            <person name="Klenk H.-P."/>
        </authorList>
    </citation>
    <scope>NUCLEOTIDE SEQUENCE [LARGE SCALE GENOMIC DNA]</scope>
    <source>
        <strain evidence="9 10">DSM 17945</strain>
    </source>
</reference>
<proteinExistence type="inferred from homology"/>
<dbReference type="GO" id="GO:0043953">
    <property type="term" value="P:protein transport by the Tat complex"/>
    <property type="evidence" value="ECO:0007669"/>
    <property type="project" value="UniProtKB-UniRule"/>
</dbReference>
<dbReference type="GO" id="GO:0065002">
    <property type="term" value="P:intracellular protein transmembrane transport"/>
    <property type="evidence" value="ECO:0007669"/>
    <property type="project" value="TreeGrafter"/>
</dbReference>
<comment type="function">
    <text evidence="7">Part of the twin-arginine translocation (Tat) system that transports large folded proteins containing a characteristic twin-arginine motif in their signal peptide across membranes. Together with TatB, TatC is part of a receptor directly interacting with Tat signal peptides.</text>
</comment>
<dbReference type="HAMAP" id="MF_00902">
    <property type="entry name" value="TatC"/>
    <property type="match status" value="1"/>
</dbReference>
<dbReference type="GO" id="GO:0009977">
    <property type="term" value="F:proton motive force dependent protein transmembrane transporter activity"/>
    <property type="evidence" value="ECO:0007669"/>
    <property type="project" value="TreeGrafter"/>
</dbReference>
<feature type="transmembrane region" description="Helical" evidence="7">
    <location>
        <begin position="211"/>
        <end position="229"/>
    </location>
</feature>
<evidence type="ECO:0000256" key="8">
    <source>
        <dbReference type="SAM" id="MobiDB-lite"/>
    </source>
</evidence>
<evidence type="ECO:0000256" key="5">
    <source>
        <dbReference type="ARBA" id="ARBA00023010"/>
    </source>
</evidence>
<keyword evidence="7" id="KW-1003">Cell membrane</keyword>
<dbReference type="PANTHER" id="PTHR30371">
    <property type="entry name" value="SEC-INDEPENDENT PROTEIN TRANSLOCASE PROTEIN TATC"/>
    <property type="match status" value="1"/>
</dbReference>
<evidence type="ECO:0000313" key="10">
    <source>
        <dbReference type="Proteomes" id="UP000567246"/>
    </source>
</evidence>
<dbReference type="EMBL" id="JACHMW010000001">
    <property type="protein sequence ID" value="MBB5848113.1"/>
    <property type="molecule type" value="Genomic_DNA"/>
</dbReference>
<feature type="region of interest" description="Disordered" evidence="8">
    <location>
        <begin position="1"/>
        <end position="23"/>
    </location>
</feature>
<feature type="transmembrane region" description="Helical" evidence="7">
    <location>
        <begin position="93"/>
        <end position="114"/>
    </location>
</feature>
<feature type="transmembrane region" description="Helical" evidence="7">
    <location>
        <begin position="235"/>
        <end position="255"/>
    </location>
</feature>
<dbReference type="AlphaFoldDB" id="A0A7W9MZW9"/>
<dbReference type="InterPro" id="IPR002033">
    <property type="entry name" value="TatC"/>
</dbReference>
<dbReference type="GO" id="GO:0033281">
    <property type="term" value="C:TAT protein transport complex"/>
    <property type="evidence" value="ECO:0007669"/>
    <property type="project" value="UniProtKB-UniRule"/>
</dbReference>
<protein>
    <recommendedName>
        <fullName evidence="7">Sec-independent protein translocase protein TatC</fullName>
    </recommendedName>
</protein>
<dbReference type="NCBIfam" id="TIGR00945">
    <property type="entry name" value="tatC"/>
    <property type="match status" value="1"/>
</dbReference>
<accession>A0A7W9MZW9</accession>
<comment type="caution">
    <text evidence="9">The sequence shown here is derived from an EMBL/GenBank/DDBJ whole genome shotgun (WGS) entry which is preliminary data.</text>
</comment>
<evidence type="ECO:0000256" key="3">
    <source>
        <dbReference type="ARBA" id="ARBA00022927"/>
    </source>
</evidence>
<feature type="transmembrane region" description="Helical" evidence="7">
    <location>
        <begin position="179"/>
        <end position="199"/>
    </location>
</feature>
<comment type="subcellular location">
    <subcellularLocation>
        <location evidence="7">Cell membrane</location>
        <topology evidence="7">Multi-pass membrane protein</topology>
    </subcellularLocation>
    <subcellularLocation>
        <location evidence="1">Membrane</location>
        <topology evidence="1">Multi-pass membrane protein</topology>
    </subcellularLocation>
</comment>
<evidence type="ECO:0000256" key="6">
    <source>
        <dbReference type="ARBA" id="ARBA00023136"/>
    </source>
</evidence>
<dbReference type="Proteomes" id="UP000567246">
    <property type="component" value="Unassembled WGS sequence"/>
</dbReference>
<organism evidence="9 10">
    <name type="scientific">Micrococcus endophyticus</name>
    <dbReference type="NCBI Taxonomy" id="455343"/>
    <lineage>
        <taxon>Bacteria</taxon>
        <taxon>Bacillati</taxon>
        <taxon>Actinomycetota</taxon>
        <taxon>Actinomycetes</taxon>
        <taxon>Micrococcales</taxon>
        <taxon>Micrococcaceae</taxon>
        <taxon>Micrococcus</taxon>
    </lineage>
</organism>
<dbReference type="RefSeq" id="WP_184170906.1">
    <property type="nucleotide sequence ID" value="NZ_BAABAG010000016.1"/>
</dbReference>
<evidence type="ECO:0000256" key="2">
    <source>
        <dbReference type="ARBA" id="ARBA00022692"/>
    </source>
</evidence>
<gene>
    <name evidence="7" type="primary">tatC</name>
    <name evidence="9" type="ORF">HDA33_000677</name>
</gene>
<keyword evidence="10" id="KW-1185">Reference proteome</keyword>